<dbReference type="Gramene" id="PGSC0003DMT400096097">
    <property type="protein sequence ID" value="PGSC0003DMT400096097"/>
    <property type="gene ID" value="PGSC0003DMG400045668"/>
</dbReference>
<feature type="compositionally biased region" description="Polar residues" evidence="1">
    <location>
        <begin position="42"/>
        <end position="56"/>
    </location>
</feature>
<protein>
    <submittedName>
        <fullName evidence="2">Uncharacterized protein</fullName>
    </submittedName>
</protein>
<accession>M1DXQ1</accession>
<dbReference type="AlphaFoldDB" id="M1DXQ1"/>
<organism evidence="2 3">
    <name type="scientific">Solanum tuberosum</name>
    <name type="common">Potato</name>
    <dbReference type="NCBI Taxonomy" id="4113"/>
    <lineage>
        <taxon>Eukaryota</taxon>
        <taxon>Viridiplantae</taxon>
        <taxon>Streptophyta</taxon>
        <taxon>Embryophyta</taxon>
        <taxon>Tracheophyta</taxon>
        <taxon>Spermatophyta</taxon>
        <taxon>Magnoliopsida</taxon>
        <taxon>eudicotyledons</taxon>
        <taxon>Gunneridae</taxon>
        <taxon>Pentapetalae</taxon>
        <taxon>asterids</taxon>
        <taxon>lamiids</taxon>
        <taxon>Solanales</taxon>
        <taxon>Solanaceae</taxon>
        <taxon>Solanoideae</taxon>
        <taxon>Solaneae</taxon>
        <taxon>Solanum</taxon>
    </lineage>
</organism>
<sequence length="86" mass="9520">MVLRFKVSQAMSSRNLLIGEMNKRANPRRAEEEIGNKGVPPQDTQGLQGDQVPIGNQENEVPVVPLAMTNEEIREDFLTLAQAMTA</sequence>
<evidence type="ECO:0000313" key="2">
    <source>
        <dbReference type="EnsemblPlants" id="PGSC0003DMT400096097"/>
    </source>
</evidence>
<dbReference type="Proteomes" id="UP000011115">
    <property type="component" value="Unassembled WGS sequence"/>
</dbReference>
<feature type="region of interest" description="Disordered" evidence="1">
    <location>
        <begin position="18"/>
        <end position="56"/>
    </location>
</feature>
<proteinExistence type="predicted"/>
<dbReference type="HOGENOM" id="CLU_2502309_0_0_1"/>
<reference evidence="3" key="1">
    <citation type="journal article" date="2011" name="Nature">
        <title>Genome sequence and analysis of the tuber crop potato.</title>
        <authorList>
            <consortium name="The Potato Genome Sequencing Consortium"/>
        </authorList>
    </citation>
    <scope>NUCLEOTIDE SEQUENCE [LARGE SCALE GENOMIC DNA]</scope>
    <source>
        <strain evidence="3">cv. DM1-3 516 R44</strain>
    </source>
</reference>
<dbReference type="PaxDb" id="4113-PGSC0003DMT400096097"/>
<name>M1DXQ1_SOLTU</name>
<dbReference type="InParanoid" id="M1DXQ1"/>
<evidence type="ECO:0000256" key="1">
    <source>
        <dbReference type="SAM" id="MobiDB-lite"/>
    </source>
</evidence>
<keyword evidence="3" id="KW-1185">Reference proteome</keyword>
<reference evidence="2" key="2">
    <citation type="submission" date="2015-06" db="UniProtKB">
        <authorList>
            <consortium name="EnsemblPlants"/>
        </authorList>
    </citation>
    <scope>IDENTIFICATION</scope>
    <source>
        <strain evidence="2">DM1-3 516 R44</strain>
    </source>
</reference>
<dbReference type="EnsemblPlants" id="PGSC0003DMT400096097">
    <property type="protein sequence ID" value="PGSC0003DMT400096097"/>
    <property type="gene ID" value="PGSC0003DMG400045668"/>
</dbReference>
<evidence type="ECO:0000313" key="3">
    <source>
        <dbReference type="Proteomes" id="UP000011115"/>
    </source>
</evidence>